<dbReference type="Proteomes" id="UP000006643">
    <property type="component" value="Unassembled WGS sequence"/>
</dbReference>
<dbReference type="VEuPathDB" id="FungiDB:PITG_09868"/>
<feature type="signal peptide" evidence="1">
    <location>
        <begin position="1"/>
        <end position="18"/>
    </location>
</feature>
<organism evidence="2 3">
    <name type="scientific">Phytophthora infestans (strain T30-4)</name>
    <name type="common">Potato late blight agent</name>
    <dbReference type="NCBI Taxonomy" id="403677"/>
    <lineage>
        <taxon>Eukaryota</taxon>
        <taxon>Sar</taxon>
        <taxon>Stramenopiles</taxon>
        <taxon>Oomycota</taxon>
        <taxon>Peronosporomycetes</taxon>
        <taxon>Peronosporales</taxon>
        <taxon>Peronosporaceae</taxon>
        <taxon>Phytophthora</taxon>
    </lineage>
</organism>
<accession>D0NER7</accession>
<keyword evidence="1" id="KW-0732">Signal</keyword>
<dbReference type="InParanoid" id="D0NER7"/>
<dbReference type="AlphaFoldDB" id="D0NER7"/>
<reference evidence="3" key="1">
    <citation type="journal article" date="2009" name="Nature">
        <title>Genome sequence and analysis of the Irish potato famine pathogen Phytophthora infestans.</title>
        <authorList>
            <consortium name="The Broad Institute Genome Sequencing Platform"/>
            <person name="Haas B.J."/>
            <person name="Kamoun S."/>
            <person name="Zody M.C."/>
            <person name="Jiang R.H."/>
            <person name="Handsaker R.E."/>
            <person name="Cano L.M."/>
            <person name="Grabherr M."/>
            <person name="Kodira C.D."/>
            <person name="Raffaele S."/>
            <person name="Torto-Alalibo T."/>
            <person name="Bozkurt T.O."/>
            <person name="Ah-Fong A.M."/>
            <person name="Alvarado L."/>
            <person name="Anderson V.L."/>
            <person name="Armstrong M.R."/>
            <person name="Avrova A."/>
            <person name="Baxter L."/>
            <person name="Beynon J."/>
            <person name="Boevink P.C."/>
            <person name="Bollmann S.R."/>
            <person name="Bos J.I."/>
            <person name="Bulone V."/>
            <person name="Cai G."/>
            <person name="Cakir C."/>
            <person name="Carrington J.C."/>
            <person name="Chawner M."/>
            <person name="Conti L."/>
            <person name="Costanzo S."/>
            <person name="Ewan R."/>
            <person name="Fahlgren N."/>
            <person name="Fischbach M.A."/>
            <person name="Fugelstad J."/>
            <person name="Gilroy E.M."/>
            <person name="Gnerre S."/>
            <person name="Green P.J."/>
            <person name="Grenville-Briggs L.J."/>
            <person name="Griffith J."/>
            <person name="Grunwald N.J."/>
            <person name="Horn K."/>
            <person name="Horner N.R."/>
            <person name="Hu C.H."/>
            <person name="Huitema E."/>
            <person name="Jeong D.H."/>
            <person name="Jones A.M."/>
            <person name="Jones J.D."/>
            <person name="Jones R.W."/>
            <person name="Karlsson E.K."/>
            <person name="Kunjeti S.G."/>
            <person name="Lamour K."/>
            <person name="Liu Z."/>
            <person name="Ma L."/>
            <person name="Maclean D."/>
            <person name="Chibucos M.C."/>
            <person name="McDonald H."/>
            <person name="McWalters J."/>
            <person name="Meijer H.J."/>
            <person name="Morgan W."/>
            <person name="Morris P.F."/>
            <person name="Munro C.A."/>
            <person name="O'Neill K."/>
            <person name="Ospina-Giraldo M."/>
            <person name="Pinzon A."/>
            <person name="Pritchard L."/>
            <person name="Ramsahoye B."/>
            <person name="Ren Q."/>
            <person name="Restrepo S."/>
            <person name="Roy S."/>
            <person name="Sadanandom A."/>
            <person name="Savidor A."/>
            <person name="Schornack S."/>
            <person name="Schwartz D.C."/>
            <person name="Schumann U.D."/>
            <person name="Schwessinger B."/>
            <person name="Seyer L."/>
            <person name="Sharpe T."/>
            <person name="Silvar C."/>
            <person name="Song J."/>
            <person name="Studholme D.J."/>
            <person name="Sykes S."/>
            <person name="Thines M."/>
            <person name="van de Vondervoort P.J."/>
            <person name="Phuntumart V."/>
            <person name="Wawra S."/>
            <person name="Weide R."/>
            <person name="Win J."/>
            <person name="Young C."/>
            <person name="Zhou S."/>
            <person name="Fry W."/>
            <person name="Meyers B.C."/>
            <person name="van West P."/>
            <person name="Ristaino J."/>
            <person name="Govers F."/>
            <person name="Birch P.R."/>
            <person name="Whisson S.C."/>
            <person name="Judelson H.S."/>
            <person name="Nusbaum C."/>
        </authorList>
    </citation>
    <scope>NUCLEOTIDE SEQUENCE [LARGE SCALE GENOMIC DNA]</scope>
    <source>
        <strain evidence="3">T30-4</strain>
    </source>
</reference>
<keyword evidence="3" id="KW-1185">Reference proteome</keyword>
<evidence type="ECO:0000256" key="1">
    <source>
        <dbReference type="SAM" id="SignalP"/>
    </source>
</evidence>
<evidence type="ECO:0000313" key="2">
    <source>
        <dbReference type="EMBL" id="EEY56349.1"/>
    </source>
</evidence>
<feature type="chain" id="PRO_5003012372" evidence="1">
    <location>
        <begin position="19"/>
        <end position="77"/>
    </location>
</feature>
<name>D0NER7_PHYIT</name>
<dbReference type="EMBL" id="DS028134">
    <property type="protein sequence ID" value="EEY56349.1"/>
    <property type="molecule type" value="Genomic_DNA"/>
</dbReference>
<dbReference type="GeneID" id="9474648"/>
<gene>
    <name evidence="2" type="ORF">PITG_09868</name>
</gene>
<protein>
    <submittedName>
        <fullName evidence="2">Uncharacterized protein</fullName>
    </submittedName>
</protein>
<dbReference type="KEGG" id="pif:PITG_09868"/>
<proteinExistence type="predicted"/>
<dbReference type="HOGENOM" id="CLU_2643358_0_0_1"/>
<dbReference type="RefSeq" id="XP_002902423.1">
    <property type="nucleotide sequence ID" value="XM_002902377.1"/>
</dbReference>
<sequence length="77" mass="8669">MAFKRIQFFVLGAGYAFGATVNTTETTKEFMQLVMKKMLKKIAQGAKADVESDDEDGLRLVTANQLRYYKMEHAQGS</sequence>
<evidence type="ECO:0000313" key="3">
    <source>
        <dbReference type="Proteomes" id="UP000006643"/>
    </source>
</evidence>